<evidence type="ECO:0000313" key="2">
    <source>
        <dbReference type="Proteomes" id="UP000663868"/>
    </source>
</evidence>
<comment type="caution">
    <text evidence="1">The sequence shown here is derived from an EMBL/GenBank/DDBJ whole genome shotgun (WGS) entry which is preliminary data.</text>
</comment>
<reference evidence="1" key="1">
    <citation type="submission" date="2021-02" db="EMBL/GenBank/DDBJ databases">
        <authorList>
            <person name="Nowell W R."/>
        </authorList>
    </citation>
    <scope>NUCLEOTIDE SEQUENCE</scope>
</reference>
<proteinExistence type="predicted"/>
<organism evidence="1 2">
    <name type="scientific">Adineta steineri</name>
    <dbReference type="NCBI Taxonomy" id="433720"/>
    <lineage>
        <taxon>Eukaryota</taxon>
        <taxon>Metazoa</taxon>
        <taxon>Spiralia</taxon>
        <taxon>Gnathifera</taxon>
        <taxon>Rotifera</taxon>
        <taxon>Eurotatoria</taxon>
        <taxon>Bdelloidea</taxon>
        <taxon>Adinetida</taxon>
        <taxon>Adinetidae</taxon>
        <taxon>Adineta</taxon>
    </lineage>
</organism>
<protein>
    <submittedName>
        <fullName evidence="1">Uncharacterized protein</fullName>
    </submittedName>
</protein>
<feature type="non-terminal residue" evidence="1">
    <location>
        <position position="38"/>
    </location>
</feature>
<name>A0A820CVZ0_9BILA</name>
<dbReference type="EMBL" id="CAJOBB010009076">
    <property type="protein sequence ID" value="CAF4220888.1"/>
    <property type="molecule type" value="Genomic_DNA"/>
</dbReference>
<sequence length="38" mass="4740">MYLNMKEFIRLVRNYPNEIIGIDIYGEENDCRKYLHEF</sequence>
<dbReference type="AlphaFoldDB" id="A0A820CVZ0"/>
<evidence type="ECO:0000313" key="1">
    <source>
        <dbReference type="EMBL" id="CAF4220888.1"/>
    </source>
</evidence>
<dbReference type="Proteomes" id="UP000663868">
    <property type="component" value="Unassembled WGS sequence"/>
</dbReference>
<gene>
    <name evidence="1" type="ORF">KXQ929_LOCUS41189</name>
</gene>
<accession>A0A820CVZ0</accession>